<reference evidence="3 4" key="1">
    <citation type="submission" date="2017-09" db="EMBL/GenBank/DDBJ databases">
        <authorList>
            <consortium name="International Durum Wheat Genome Sequencing Consortium (IDWGSC)"/>
            <person name="Milanesi L."/>
        </authorList>
    </citation>
    <scope>NUCLEOTIDE SEQUENCE [LARGE SCALE GENOMIC DNA]</scope>
    <source>
        <strain evidence="4">cv. Svevo</strain>
    </source>
</reference>
<dbReference type="PROSITE" id="PS00107">
    <property type="entry name" value="PROTEIN_KINASE_ATP"/>
    <property type="match status" value="1"/>
</dbReference>
<dbReference type="PROSITE" id="PS50011">
    <property type="entry name" value="PROTEIN_KINASE_DOM"/>
    <property type="match status" value="1"/>
</dbReference>
<dbReference type="FunFam" id="3.30.200.20:FF:000465">
    <property type="entry name" value="Cysteine-rich receptor-like protein kinase 6"/>
    <property type="match status" value="1"/>
</dbReference>
<dbReference type="InterPro" id="IPR017441">
    <property type="entry name" value="Protein_kinase_ATP_BS"/>
</dbReference>
<dbReference type="Gene3D" id="3.30.200.20">
    <property type="entry name" value="Phosphorylase Kinase, domain 1"/>
    <property type="match status" value="1"/>
</dbReference>
<dbReference type="InterPro" id="IPR000719">
    <property type="entry name" value="Prot_kinase_dom"/>
</dbReference>
<feature type="binding site" evidence="1">
    <location>
        <position position="64"/>
    </location>
    <ligand>
        <name>ATP</name>
        <dbReference type="ChEBI" id="CHEBI:30616"/>
    </ligand>
</feature>
<dbReference type="Pfam" id="PF07714">
    <property type="entry name" value="PK_Tyr_Ser-Thr"/>
    <property type="match status" value="1"/>
</dbReference>
<keyword evidence="4" id="KW-1185">Reference proteome</keyword>
<feature type="domain" description="Protein kinase" evidence="2">
    <location>
        <begin position="36"/>
        <end position="151"/>
    </location>
</feature>
<dbReference type="GO" id="GO:0005524">
    <property type="term" value="F:ATP binding"/>
    <property type="evidence" value="ECO:0007669"/>
    <property type="project" value="UniProtKB-UniRule"/>
</dbReference>
<dbReference type="PANTHER" id="PTHR45707:SF73">
    <property type="entry name" value="PROTEIN KINASE DOMAIN-CONTAINING PROTEIN"/>
    <property type="match status" value="1"/>
</dbReference>
<evidence type="ECO:0000259" key="2">
    <source>
        <dbReference type="PROSITE" id="PS50011"/>
    </source>
</evidence>
<dbReference type="InterPro" id="IPR011009">
    <property type="entry name" value="Kinase-like_dom_sf"/>
</dbReference>
<keyword evidence="1" id="KW-0067">ATP-binding</keyword>
<evidence type="ECO:0000256" key="1">
    <source>
        <dbReference type="PROSITE-ProRule" id="PRU10141"/>
    </source>
</evidence>
<dbReference type="PANTHER" id="PTHR45707">
    <property type="entry name" value="C2 CALCIUM/LIPID-BINDING PLANT PHOSPHORIBOSYLTRANSFERASE FAMILY PROTEIN"/>
    <property type="match status" value="1"/>
</dbReference>
<dbReference type="SUPFAM" id="SSF56112">
    <property type="entry name" value="Protein kinase-like (PK-like)"/>
    <property type="match status" value="1"/>
</dbReference>
<accession>A0A9R1Q7M1</accession>
<organism evidence="3 4">
    <name type="scientific">Triticum turgidum subsp. durum</name>
    <name type="common">Durum wheat</name>
    <name type="synonym">Triticum durum</name>
    <dbReference type="NCBI Taxonomy" id="4567"/>
    <lineage>
        <taxon>Eukaryota</taxon>
        <taxon>Viridiplantae</taxon>
        <taxon>Streptophyta</taxon>
        <taxon>Embryophyta</taxon>
        <taxon>Tracheophyta</taxon>
        <taxon>Spermatophyta</taxon>
        <taxon>Magnoliopsida</taxon>
        <taxon>Liliopsida</taxon>
        <taxon>Poales</taxon>
        <taxon>Poaceae</taxon>
        <taxon>BOP clade</taxon>
        <taxon>Pooideae</taxon>
        <taxon>Triticodae</taxon>
        <taxon>Triticeae</taxon>
        <taxon>Triticinae</taxon>
        <taxon>Triticum</taxon>
    </lineage>
</organism>
<dbReference type="Gramene" id="TRITD3Bv1G010380.1">
    <property type="protein sequence ID" value="TRITD3Bv1G010380.1"/>
    <property type="gene ID" value="TRITD3Bv1G010380"/>
</dbReference>
<dbReference type="InterPro" id="IPR001245">
    <property type="entry name" value="Ser-Thr/Tyr_kinase_cat_dom"/>
</dbReference>
<evidence type="ECO:0000313" key="3">
    <source>
        <dbReference type="EMBL" id="VAH71490.1"/>
    </source>
</evidence>
<dbReference type="Proteomes" id="UP000324705">
    <property type="component" value="Chromosome 3B"/>
</dbReference>
<name>A0A9R1Q7M1_TRITD</name>
<dbReference type="GO" id="GO:0004672">
    <property type="term" value="F:protein kinase activity"/>
    <property type="evidence" value="ECO:0007669"/>
    <property type="project" value="InterPro"/>
</dbReference>
<dbReference type="EMBL" id="LT934116">
    <property type="protein sequence ID" value="VAH71490.1"/>
    <property type="molecule type" value="Genomic_DNA"/>
</dbReference>
<protein>
    <recommendedName>
        <fullName evidence="2">Protein kinase domain-containing protein</fullName>
    </recommendedName>
</protein>
<sequence>MAERKARRDLERMLVDETAEPRALPLSLLEDITRDFSHAHEIGRGGFAVVYKGILGGDIAVAVKRLTNAFMDEMEFHREVECLMRVKHKNVVRFLGYCANRQGTMETYDNKLVMADVHQRLLCFEYIPQGSLDKYIVGTTMQPLTLLFLYF</sequence>
<gene>
    <name evidence="3" type="ORF">TRITD_3Bv1G010380</name>
</gene>
<keyword evidence="1" id="KW-0547">Nucleotide-binding</keyword>
<dbReference type="AlphaFoldDB" id="A0A9R1Q7M1"/>
<proteinExistence type="predicted"/>
<evidence type="ECO:0000313" key="4">
    <source>
        <dbReference type="Proteomes" id="UP000324705"/>
    </source>
</evidence>